<dbReference type="STRING" id="1141098.A0A1Y2E672"/>
<dbReference type="Pfam" id="PF01424">
    <property type="entry name" value="R3H"/>
    <property type="match status" value="1"/>
</dbReference>
<gene>
    <name evidence="4" type="ORF">BCR38DRAFT_425911</name>
</gene>
<dbReference type="SMART" id="SM00393">
    <property type="entry name" value="R3H"/>
    <property type="match status" value="1"/>
</dbReference>
<evidence type="ECO:0000259" key="3">
    <source>
        <dbReference type="PROSITE" id="PS51061"/>
    </source>
</evidence>
<dbReference type="RefSeq" id="XP_040717675.1">
    <property type="nucleotide sequence ID" value="XM_040859734.1"/>
</dbReference>
<keyword evidence="5" id="KW-1185">Reference proteome</keyword>
<reference evidence="4 5" key="1">
    <citation type="submission" date="2016-07" db="EMBL/GenBank/DDBJ databases">
        <title>Pervasive Adenine N6-methylation of Active Genes in Fungi.</title>
        <authorList>
            <consortium name="DOE Joint Genome Institute"/>
            <person name="Mondo S.J."/>
            <person name="Dannebaum R.O."/>
            <person name="Kuo R.C."/>
            <person name="Labutti K."/>
            <person name="Haridas S."/>
            <person name="Kuo A."/>
            <person name="Salamov A."/>
            <person name="Ahrendt S.R."/>
            <person name="Lipzen A."/>
            <person name="Sullivan W."/>
            <person name="Andreopoulos W.B."/>
            <person name="Clum A."/>
            <person name="Lindquist E."/>
            <person name="Daum C."/>
            <person name="Ramamoorthy G.K."/>
            <person name="Gryganskyi A."/>
            <person name="Culley D."/>
            <person name="Magnuson J.K."/>
            <person name="James T.Y."/>
            <person name="O'Malley M.A."/>
            <person name="Stajich J.E."/>
            <person name="Spatafora J.W."/>
            <person name="Visel A."/>
            <person name="Grigoriev I.V."/>
        </authorList>
    </citation>
    <scope>NUCLEOTIDE SEQUENCE [LARGE SCALE GENOMIC DNA]</scope>
    <source>
        <strain evidence="4 5">CBS 129021</strain>
    </source>
</reference>
<name>A0A1Y2E672_9PEZI</name>
<feature type="region of interest" description="Disordered" evidence="1">
    <location>
        <begin position="307"/>
        <end position="358"/>
    </location>
</feature>
<feature type="region of interest" description="Disordered" evidence="1">
    <location>
        <begin position="257"/>
        <end position="294"/>
    </location>
</feature>
<evidence type="ECO:0000313" key="4">
    <source>
        <dbReference type="EMBL" id="ORY67051.1"/>
    </source>
</evidence>
<accession>A0A1Y2E672</accession>
<dbReference type="InParanoid" id="A0A1Y2E672"/>
<feature type="compositionally biased region" description="Basic residues" evidence="1">
    <location>
        <begin position="1"/>
        <end position="14"/>
    </location>
</feature>
<evidence type="ECO:0000313" key="5">
    <source>
        <dbReference type="Proteomes" id="UP000193689"/>
    </source>
</evidence>
<dbReference type="Proteomes" id="UP000193689">
    <property type="component" value="Unassembled WGS sequence"/>
</dbReference>
<organism evidence="4 5">
    <name type="scientific">Pseudomassariella vexata</name>
    <dbReference type="NCBI Taxonomy" id="1141098"/>
    <lineage>
        <taxon>Eukaryota</taxon>
        <taxon>Fungi</taxon>
        <taxon>Dikarya</taxon>
        <taxon>Ascomycota</taxon>
        <taxon>Pezizomycotina</taxon>
        <taxon>Sordariomycetes</taxon>
        <taxon>Xylariomycetidae</taxon>
        <taxon>Amphisphaeriales</taxon>
        <taxon>Pseudomassariaceae</taxon>
        <taxon>Pseudomassariella</taxon>
    </lineage>
</organism>
<feature type="region of interest" description="Disordered" evidence="1">
    <location>
        <begin position="1"/>
        <end position="83"/>
    </location>
</feature>
<dbReference type="GO" id="GO:0003676">
    <property type="term" value="F:nucleic acid binding"/>
    <property type="evidence" value="ECO:0007669"/>
    <property type="project" value="UniProtKB-UniRule"/>
</dbReference>
<dbReference type="Pfam" id="PF01585">
    <property type="entry name" value="G-patch"/>
    <property type="match status" value="1"/>
</dbReference>
<dbReference type="InterPro" id="IPR036867">
    <property type="entry name" value="R3H_dom_sf"/>
</dbReference>
<feature type="domain" description="R3H" evidence="3">
    <location>
        <begin position="523"/>
        <end position="585"/>
    </location>
</feature>
<feature type="compositionally biased region" description="Basic and acidic residues" evidence="1">
    <location>
        <begin position="347"/>
        <end position="358"/>
    </location>
</feature>
<dbReference type="PROSITE" id="PS50174">
    <property type="entry name" value="G_PATCH"/>
    <property type="match status" value="1"/>
</dbReference>
<dbReference type="PANTHER" id="PTHR14195">
    <property type="entry name" value="G PATCH DOMAIN CONTAINING PROTEIN 2"/>
    <property type="match status" value="1"/>
</dbReference>
<evidence type="ECO:0000259" key="2">
    <source>
        <dbReference type="PROSITE" id="PS50174"/>
    </source>
</evidence>
<dbReference type="InterPro" id="IPR051189">
    <property type="entry name" value="Splicing_assoc_domain"/>
</dbReference>
<evidence type="ECO:0000256" key="1">
    <source>
        <dbReference type="SAM" id="MobiDB-lite"/>
    </source>
</evidence>
<comment type="caution">
    <text evidence="4">The sequence shown here is derived from an EMBL/GenBank/DDBJ whole genome shotgun (WGS) entry which is preliminary data.</text>
</comment>
<dbReference type="SUPFAM" id="SSF82708">
    <property type="entry name" value="R3H domain"/>
    <property type="match status" value="1"/>
</dbReference>
<dbReference type="AlphaFoldDB" id="A0A1Y2E672"/>
<dbReference type="EMBL" id="MCFJ01000004">
    <property type="protein sequence ID" value="ORY67051.1"/>
    <property type="molecule type" value="Genomic_DNA"/>
</dbReference>
<proteinExistence type="predicted"/>
<dbReference type="GeneID" id="63775946"/>
<dbReference type="SMART" id="SM00443">
    <property type="entry name" value="G_patch"/>
    <property type="match status" value="1"/>
</dbReference>
<dbReference type="PROSITE" id="PS51061">
    <property type="entry name" value="R3H"/>
    <property type="match status" value="1"/>
</dbReference>
<sequence>MARNRNNPKGKRSKGPISQPLPSCHGASQQVQRPVAPWLDGPNQNASSASPSRAGRRGHTLADEVRNTAQRPRGLFGQDSKLRRQPVKFVSAGFMDPLKDLEKDLEAQHKEANQIPQEQQVVTKLAVSETTSVSSSVEKDPVDQIPIHSKDVEPVETTMTPKDARGPSPSQLFTVDTEGDKGLCAKKQPAVVIPDDHNEGPDTDSSEDVILFKGRGAARGKAATNLAGFNTPKKSLDSMKLNQLDVEIKVVEKTIQLEEPSNSGPSQLDKVRPEENKLQSKSQKRRRNTQSEEEAAIIADYIANMDNEGEEEGHPGLGSHAFHMLRDLGGTDSDAVPEVGSEDDASEDKSSGDEDSVGIHRKAELADERMARILANQEELGLDADDIMLYDGADDEGDDGEGGWQIAPKLSPRRKKKGASFKAKIIQKKGQYPSATQLANAIDGELDLMDWNRPALNNFSTKKRKSSPPEVSDSELEEAMNLAWQRDRLTKAEKKKQREALRAQGLLGKNVDPDDLRIKYSAGMRTDDLTYELEQFLLGDKEQLILPPLEKAARRLIHMACQRLGIKTQSAGKGNSRYPILYRTKATIQYDDQAVRSATRRFLNQSYYARADADAEAIKEHKSRSRKETTTMDRGRNAISYREGEVVGQHAAELGTGNKGRLLLEKMGWSKGMTLGTGENKGIMVPVMHVVKKTKAGLGDT</sequence>
<evidence type="ECO:0008006" key="6">
    <source>
        <dbReference type="Google" id="ProtNLM"/>
    </source>
</evidence>
<dbReference type="Gene3D" id="3.30.1370.50">
    <property type="entry name" value="R3H-like domain"/>
    <property type="match status" value="1"/>
</dbReference>
<dbReference type="InterPro" id="IPR001374">
    <property type="entry name" value="R3H_dom"/>
</dbReference>
<feature type="compositionally biased region" description="Basic and acidic residues" evidence="1">
    <location>
        <begin position="269"/>
        <end position="278"/>
    </location>
</feature>
<protein>
    <recommendedName>
        <fullName evidence="6">Protein SQS1</fullName>
    </recommendedName>
</protein>
<feature type="domain" description="G-patch" evidence="2">
    <location>
        <begin position="656"/>
        <end position="701"/>
    </location>
</feature>
<dbReference type="OrthoDB" id="21470at2759"/>
<dbReference type="InterPro" id="IPR000467">
    <property type="entry name" value="G_patch_dom"/>
</dbReference>